<feature type="transmembrane region" description="Helical" evidence="19">
    <location>
        <begin position="310"/>
        <end position="332"/>
    </location>
</feature>
<evidence type="ECO:0000256" key="15">
    <source>
        <dbReference type="ARBA" id="ARBA00023128"/>
    </source>
</evidence>
<reference evidence="21" key="1">
    <citation type="submission" date="2021-03" db="EMBL/GenBank/DDBJ databases">
        <title>Complete mitochondrial genome of Bosmina fatalis.</title>
        <authorList>
            <person name="Wei W."/>
        </authorList>
    </citation>
    <scope>NUCLEOTIDE SEQUENCE</scope>
</reference>
<accession>A0A8E7IUP5</accession>
<evidence type="ECO:0000256" key="16">
    <source>
        <dbReference type="ARBA" id="ARBA00023136"/>
    </source>
</evidence>
<evidence type="ECO:0000256" key="5">
    <source>
        <dbReference type="ARBA" id="ARBA00021008"/>
    </source>
</evidence>
<evidence type="ECO:0000256" key="8">
    <source>
        <dbReference type="ARBA" id="ARBA00022692"/>
    </source>
</evidence>
<dbReference type="GO" id="GO:0008137">
    <property type="term" value="F:NADH dehydrogenase (ubiquinone) activity"/>
    <property type="evidence" value="ECO:0007669"/>
    <property type="project" value="UniProtKB-EC"/>
</dbReference>
<organism evidence="21">
    <name type="scientific">Bosmina fatalis</name>
    <dbReference type="NCBI Taxonomy" id="200852"/>
    <lineage>
        <taxon>Eukaryota</taxon>
        <taxon>Metazoa</taxon>
        <taxon>Ecdysozoa</taxon>
        <taxon>Arthropoda</taxon>
        <taxon>Crustacea</taxon>
        <taxon>Branchiopoda</taxon>
        <taxon>Diplostraca</taxon>
        <taxon>Cladocera</taxon>
        <taxon>Anomopoda</taxon>
        <taxon>Bosminidae</taxon>
        <taxon>Bosmina</taxon>
    </lineage>
</organism>
<keyword evidence="11" id="KW-0249">Electron transport</keyword>
<dbReference type="GO" id="GO:0006120">
    <property type="term" value="P:mitochondrial electron transport, NADH to ubiquinone"/>
    <property type="evidence" value="ECO:0007669"/>
    <property type="project" value="TreeGrafter"/>
</dbReference>
<evidence type="ECO:0000259" key="20">
    <source>
        <dbReference type="Pfam" id="PF00361"/>
    </source>
</evidence>
<proteinExistence type="inferred from homology"/>
<feature type="transmembrane region" description="Helical" evidence="19">
    <location>
        <begin position="90"/>
        <end position="109"/>
    </location>
</feature>
<evidence type="ECO:0000256" key="13">
    <source>
        <dbReference type="ARBA" id="ARBA00023027"/>
    </source>
</evidence>
<keyword evidence="7" id="KW-0679">Respiratory chain</keyword>
<evidence type="ECO:0000256" key="6">
    <source>
        <dbReference type="ARBA" id="ARBA00022448"/>
    </source>
</evidence>
<keyword evidence="13" id="KW-0520">NAD</keyword>
<gene>
    <name evidence="21" type="primary">nad2</name>
</gene>
<evidence type="ECO:0000256" key="4">
    <source>
        <dbReference type="ARBA" id="ARBA00012944"/>
    </source>
</evidence>
<comment type="subcellular location">
    <subcellularLocation>
        <location evidence="2">Mitochondrion inner membrane</location>
        <topology evidence="2">Multi-pass membrane protein</topology>
    </subcellularLocation>
</comment>
<dbReference type="InterPro" id="IPR001750">
    <property type="entry name" value="ND/Mrp_TM"/>
</dbReference>
<sequence length="333" mass="37704">MWFTPSTLLFLVTIFFSLMFVSSSSSLILCWVGLEVNTLAFIPLLLLNNSKGLSDSSIKYFLTQALASVIFLLSLVLSPLLNGFNDCVNLLFLVAILIKLGAAPFHAWVPSIVESLSWMVLFILLTVQKLNPLFILFTWDFFSFFSIKMVFLAILSSLILGSFLGLIQVRVRMLLTFSSINHMGWILSAFIFGLKLTFFYFFVYILLLSAIVFPLSKFNLQHVNQLASHSLGVVWAPFLFFNLLSLGGLPPFLGFLPKWLVLQQMINGNFFFLSLVMILCSLLVLYFYLRLTFSAFMLKKLTWVKTDLKVSFHSGLVFFNLLSLGGLCLSFLV</sequence>
<evidence type="ECO:0000256" key="17">
    <source>
        <dbReference type="ARBA" id="ARBA00031028"/>
    </source>
</evidence>
<evidence type="ECO:0000256" key="14">
    <source>
        <dbReference type="ARBA" id="ARBA00023075"/>
    </source>
</evidence>
<dbReference type="PANTHER" id="PTHR46552">
    <property type="entry name" value="NADH-UBIQUINONE OXIDOREDUCTASE CHAIN 2"/>
    <property type="match status" value="1"/>
</dbReference>
<keyword evidence="14" id="KW-0830">Ubiquinone</keyword>
<feature type="transmembrane region" description="Helical" evidence="19">
    <location>
        <begin position="230"/>
        <end position="250"/>
    </location>
</feature>
<evidence type="ECO:0000256" key="12">
    <source>
        <dbReference type="ARBA" id="ARBA00022989"/>
    </source>
</evidence>
<feature type="domain" description="NADH:quinone oxidoreductase/Mrp antiporter transmembrane" evidence="20">
    <location>
        <begin position="24"/>
        <end position="280"/>
    </location>
</feature>
<evidence type="ECO:0000256" key="18">
    <source>
        <dbReference type="ARBA" id="ARBA00049551"/>
    </source>
</evidence>
<geneLocation type="mitochondrion" evidence="21"/>
<dbReference type="PANTHER" id="PTHR46552:SF1">
    <property type="entry name" value="NADH-UBIQUINONE OXIDOREDUCTASE CHAIN 2"/>
    <property type="match status" value="1"/>
</dbReference>
<keyword evidence="8 19" id="KW-0812">Transmembrane</keyword>
<keyword evidence="15 21" id="KW-0496">Mitochondrion</keyword>
<evidence type="ECO:0000313" key="21">
    <source>
        <dbReference type="EMBL" id="QVX31142.1"/>
    </source>
</evidence>
<protein>
    <recommendedName>
        <fullName evidence="5">NADH-ubiquinone oxidoreductase chain 2</fullName>
        <ecNumber evidence="4">7.1.1.2</ecNumber>
    </recommendedName>
    <alternativeName>
        <fullName evidence="17">NADH dehydrogenase subunit 2</fullName>
    </alternativeName>
</protein>
<keyword evidence="9" id="KW-0999">Mitochondrion inner membrane</keyword>
<feature type="transmembrane region" description="Helical" evidence="19">
    <location>
        <begin position="145"/>
        <end position="167"/>
    </location>
</feature>
<comment type="similarity">
    <text evidence="3">Belongs to the complex I subunit 2 family.</text>
</comment>
<keyword evidence="16 19" id="KW-0472">Membrane</keyword>
<feature type="transmembrane region" description="Helical" evidence="19">
    <location>
        <begin position="198"/>
        <end position="218"/>
    </location>
</feature>
<comment type="catalytic activity">
    <reaction evidence="18">
        <text>a ubiquinone + NADH + 5 H(+)(in) = a ubiquinol + NAD(+) + 4 H(+)(out)</text>
        <dbReference type="Rhea" id="RHEA:29091"/>
        <dbReference type="Rhea" id="RHEA-COMP:9565"/>
        <dbReference type="Rhea" id="RHEA-COMP:9566"/>
        <dbReference type="ChEBI" id="CHEBI:15378"/>
        <dbReference type="ChEBI" id="CHEBI:16389"/>
        <dbReference type="ChEBI" id="CHEBI:17976"/>
        <dbReference type="ChEBI" id="CHEBI:57540"/>
        <dbReference type="ChEBI" id="CHEBI:57945"/>
        <dbReference type="EC" id="7.1.1.2"/>
    </reaction>
</comment>
<dbReference type="EC" id="7.1.1.2" evidence="4"/>
<evidence type="ECO:0000256" key="3">
    <source>
        <dbReference type="ARBA" id="ARBA00007012"/>
    </source>
</evidence>
<evidence type="ECO:0000256" key="10">
    <source>
        <dbReference type="ARBA" id="ARBA00022967"/>
    </source>
</evidence>
<keyword evidence="12 19" id="KW-1133">Transmembrane helix</keyword>
<keyword evidence="6" id="KW-0813">Transport</keyword>
<comment type="function">
    <text evidence="1">Core subunit of the mitochondrial membrane respiratory chain NADH dehydrogenase (Complex I) that is believed to belong to the minimal assembly required for catalysis. Complex I functions in the transfer of electrons from NADH to the respiratory chain. The immediate electron acceptor for the enzyme is believed to be ubiquinone.</text>
</comment>
<dbReference type="EMBL" id="MW770308">
    <property type="protein sequence ID" value="QVX31142.1"/>
    <property type="molecule type" value="Genomic_DNA"/>
</dbReference>
<name>A0A8E7IUP5_9CRUS</name>
<dbReference type="AlphaFoldDB" id="A0A8E7IUP5"/>
<dbReference type="GO" id="GO:0005743">
    <property type="term" value="C:mitochondrial inner membrane"/>
    <property type="evidence" value="ECO:0007669"/>
    <property type="project" value="UniProtKB-SubCell"/>
</dbReference>
<evidence type="ECO:0000256" key="7">
    <source>
        <dbReference type="ARBA" id="ARBA00022660"/>
    </source>
</evidence>
<feature type="transmembrane region" description="Helical" evidence="19">
    <location>
        <begin position="65"/>
        <end position="84"/>
    </location>
</feature>
<evidence type="ECO:0000256" key="1">
    <source>
        <dbReference type="ARBA" id="ARBA00003257"/>
    </source>
</evidence>
<dbReference type="InterPro" id="IPR050175">
    <property type="entry name" value="Complex_I_Subunit_2"/>
</dbReference>
<keyword evidence="10" id="KW-1278">Translocase</keyword>
<evidence type="ECO:0000256" key="9">
    <source>
        <dbReference type="ARBA" id="ARBA00022792"/>
    </source>
</evidence>
<dbReference type="Pfam" id="PF00361">
    <property type="entry name" value="Proton_antipo_M"/>
    <property type="match status" value="1"/>
</dbReference>
<evidence type="ECO:0000256" key="19">
    <source>
        <dbReference type="SAM" id="Phobius"/>
    </source>
</evidence>
<evidence type="ECO:0000256" key="11">
    <source>
        <dbReference type="ARBA" id="ARBA00022982"/>
    </source>
</evidence>
<evidence type="ECO:0000256" key="2">
    <source>
        <dbReference type="ARBA" id="ARBA00004448"/>
    </source>
</evidence>
<feature type="transmembrane region" description="Helical" evidence="19">
    <location>
        <begin position="270"/>
        <end position="289"/>
    </location>
</feature>